<evidence type="ECO:0000256" key="1">
    <source>
        <dbReference type="SAM" id="MobiDB-lite"/>
    </source>
</evidence>
<feature type="region of interest" description="Disordered" evidence="1">
    <location>
        <begin position="93"/>
        <end position="114"/>
    </location>
</feature>
<sequence length="209" mass="23902">MCTALCTCPIMTDGVTAQCCALAPLYGNKERNICKKKKTKANEKIKMTERSSSDSEDDNFSLRDSDEEDYDTFAERITQEILEEEEFERELLEETDRQKADTKKTEMNPSPLKPKEEMVVGDWAIVKFDGKTTTRYFIGQIIEFDQGEPIFKYVKSSSSKNGQTTCKQPTREDVSSVPMEDIVTYLPPPTTGRRGDIIFKMDLSNWTLE</sequence>
<evidence type="ECO:0008006" key="4">
    <source>
        <dbReference type="Google" id="ProtNLM"/>
    </source>
</evidence>
<feature type="compositionally biased region" description="Basic and acidic residues" evidence="1">
    <location>
        <begin position="93"/>
        <end position="106"/>
    </location>
</feature>
<keyword evidence="3" id="KW-1185">Reference proteome</keyword>
<reference evidence="2" key="1">
    <citation type="journal article" date="2021" name="Mol. Ecol. Resour.">
        <title>Apolygus lucorum genome provides insights into omnivorousness and mesophyll feeding.</title>
        <authorList>
            <person name="Liu Y."/>
            <person name="Liu H."/>
            <person name="Wang H."/>
            <person name="Huang T."/>
            <person name="Liu B."/>
            <person name="Yang B."/>
            <person name="Yin L."/>
            <person name="Li B."/>
            <person name="Zhang Y."/>
            <person name="Zhang S."/>
            <person name="Jiang F."/>
            <person name="Zhang X."/>
            <person name="Ren Y."/>
            <person name="Wang B."/>
            <person name="Wang S."/>
            <person name="Lu Y."/>
            <person name="Wu K."/>
            <person name="Fan W."/>
            <person name="Wang G."/>
        </authorList>
    </citation>
    <scope>NUCLEOTIDE SEQUENCE</scope>
    <source>
        <strain evidence="2">12Hb</strain>
    </source>
</reference>
<dbReference type="Proteomes" id="UP000466442">
    <property type="component" value="Linkage Group LG16"/>
</dbReference>
<accession>A0A6A4J3P2</accession>
<proteinExistence type="predicted"/>
<protein>
    <recommendedName>
        <fullName evidence="4">SGF29 C-terminal domain-containing protein</fullName>
    </recommendedName>
</protein>
<feature type="compositionally biased region" description="Acidic residues" evidence="1">
    <location>
        <begin position="54"/>
        <end position="69"/>
    </location>
</feature>
<dbReference type="OrthoDB" id="10072016at2759"/>
<evidence type="ECO:0000313" key="3">
    <source>
        <dbReference type="Proteomes" id="UP000466442"/>
    </source>
</evidence>
<feature type="region of interest" description="Disordered" evidence="1">
    <location>
        <begin position="45"/>
        <end position="69"/>
    </location>
</feature>
<organism evidence="2 3">
    <name type="scientific">Apolygus lucorum</name>
    <name type="common">Small green plant bug</name>
    <name type="synonym">Lygocoris lucorum</name>
    <dbReference type="NCBI Taxonomy" id="248454"/>
    <lineage>
        <taxon>Eukaryota</taxon>
        <taxon>Metazoa</taxon>
        <taxon>Ecdysozoa</taxon>
        <taxon>Arthropoda</taxon>
        <taxon>Hexapoda</taxon>
        <taxon>Insecta</taxon>
        <taxon>Pterygota</taxon>
        <taxon>Neoptera</taxon>
        <taxon>Paraneoptera</taxon>
        <taxon>Hemiptera</taxon>
        <taxon>Heteroptera</taxon>
        <taxon>Panheteroptera</taxon>
        <taxon>Cimicomorpha</taxon>
        <taxon>Miridae</taxon>
        <taxon>Mirini</taxon>
        <taxon>Apolygus</taxon>
    </lineage>
</organism>
<dbReference type="AlphaFoldDB" id="A0A6A4J3P2"/>
<comment type="caution">
    <text evidence="2">The sequence shown here is derived from an EMBL/GenBank/DDBJ whole genome shotgun (WGS) entry which is preliminary data.</text>
</comment>
<evidence type="ECO:0000313" key="2">
    <source>
        <dbReference type="EMBL" id="KAF6197924.1"/>
    </source>
</evidence>
<gene>
    <name evidence="2" type="ORF">GE061_007667</name>
</gene>
<name>A0A6A4J3P2_APOLU</name>
<dbReference type="EMBL" id="WIXP02000016">
    <property type="protein sequence ID" value="KAF6197924.1"/>
    <property type="molecule type" value="Genomic_DNA"/>
</dbReference>